<sequence length="224" mass="24831">MRNRKGDLLWALVLLVWILILVIPSARTAFIGATEAHPYIGGFVKFAILATMGDLLGARILNKSWVIPRGFVAKACVWGVLGMAITLVFTVYNAGAAAAMAAGRLPFAGNKFALAFFTSFIMNVTFGPMLYMYHKYGDLLVETRIEKVKYTVKYFVDKIDWYTIVGFSWLKTCLLIWVPLHTIVFLLPAQYRVLASAFLSILLGVLVALTKLKSQAAKNAENKA</sequence>
<reference evidence="2 3" key="1">
    <citation type="submission" date="2017-04" db="EMBL/GenBank/DDBJ databases">
        <authorList>
            <person name="Afonso C.L."/>
            <person name="Miller P.J."/>
            <person name="Scott M.A."/>
            <person name="Spackman E."/>
            <person name="Goraichik I."/>
            <person name="Dimitrov K.M."/>
            <person name="Suarez D.L."/>
            <person name="Swayne D.E."/>
        </authorList>
    </citation>
    <scope>NUCLEOTIDE SEQUENCE [LARGE SCALE GENOMIC DNA]</scope>
    <source>
        <strain evidence="2 3">DSM 12816</strain>
    </source>
</reference>
<gene>
    <name evidence="2" type="ORF">SAMN02745168_0314</name>
</gene>
<dbReference type="Proteomes" id="UP000192790">
    <property type="component" value="Unassembled WGS sequence"/>
</dbReference>
<accession>A0A1W2D307</accession>
<keyword evidence="1" id="KW-0812">Transmembrane</keyword>
<keyword evidence="1" id="KW-1133">Transmembrane helix</keyword>
<evidence type="ECO:0008006" key="4">
    <source>
        <dbReference type="Google" id="ProtNLM"/>
    </source>
</evidence>
<feature type="transmembrane region" description="Helical" evidence="1">
    <location>
        <begin position="190"/>
        <end position="209"/>
    </location>
</feature>
<dbReference type="STRING" id="1122930.SAMN02745168_0314"/>
<evidence type="ECO:0000313" key="3">
    <source>
        <dbReference type="Proteomes" id="UP000192790"/>
    </source>
</evidence>
<dbReference type="OrthoDB" id="1115879at2"/>
<keyword evidence="1" id="KW-0472">Membrane</keyword>
<evidence type="ECO:0000256" key="1">
    <source>
        <dbReference type="SAM" id="Phobius"/>
    </source>
</evidence>
<dbReference type="EMBL" id="FWXW01000017">
    <property type="protein sequence ID" value="SMC91422.1"/>
    <property type="molecule type" value="Genomic_DNA"/>
</dbReference>
<evidence type="ECO:0000313" key="2">
    <source>
        <dbReference type="EMBL" id="SMC91422.1"/>
    </source>
</evidence>
<organism evidence="2 3">
    <name type="scientific">Papillibacter cinnamivorans DSM 12816</name>
    <dbReference type="NCBI Taxonomy" id="1122930"/>
    <lineage>
        <taxon>Bacteria</taxon>
        <taxon>Bacillati</taxon>
        <taxon>Bacillota</taxon>
        <taxon>Clostridia</taxon>
        <taxon>Eubacteriales</taxon>
        <taxon>Oscillospiraceae</taxon>
        <taxon>Papillibacter</taxon>
    </lineage>
</organism>
<feature type="transmembrane region" description="Helical" evidence="1">
    <location>
        <begin position="70"/>
        <end position="92"/>
    </location>
</feature>
<keyword evidence="3" id="KW-1185">Reference proteome</keyword>
<feature type="transmembrane region" description="Helical" evidence="1">
    <location>
        <begin position="159"/>
        <end position="178"/>
    </location>
</feature>
<proteinExistence type="predicted"/>
<feature type="transmembrane region" description="Helical" evidence="1">
    <location>
        <begin position="38"/>
        <end position="58"/>
    </location>
</feature>
<feature type="transmembrane region" description="Helical" evidence="1">
    <location>
        <begin position="112"/>
        <end position="133"/>
    </location>
</feature>
<name>A0A1W2D307_9FIRM</name>
<protein>
    <recommendedName>
        <fullName evidence="4">Mpv17 / PMP22 family protein</fullName>
    </recommendedName>
</protein>
<dbReference type="RefSeq" id="WP_084235716.1">
    <property type="nucleotide sequence ID" value="NZ_FWXW01000017.1"/>
</dbReference>
<dbReference type="AlphaFoldDB" id="A0A1W2D307"/>